<feature type="compositionally biased region" description="Polar residues" evidence="1">
    <location>
        <begin position="111"/>
        <end position="126"/>
    </location>
</feature>
<comment type="caution">
    <text evidence="2">The sequence shown here is derived from an EMBL/GenBank/DDBJ whole genome shotgun (WGS) entry which is preliminary data.</text>
</comment>
<dbReference type="GeneID" id="85435676"/>
<sequence>MHGLSHGITKLTVWGVSTKRDWGQYGRWTLMKMMTMSNCRLSLQACEGRGFEFEAAVTAIVLELRPHKTAPLHPRHPHARRNDVSLDPNLSPTPPRDPCPSSREEGETRKSPASLSPTLLTGPPSAQSAAVRCGLGGFLIPGHSSLIDPVNITSLISQSI</sequence>
<protein>
    <submittedName>
        <fullName evidence="2">Uncharacterized protein</fullName>
    </submittedName>
</protein>
<name>A0AAD8PZ54_9PEZI</name>
<dbReference type="RefSeq" id="XP_060414179.1">
    <property type="nucleotide sequence ID" value="XM_060551436.1"/>
</dbReference>
<proteinExistence type="predicted"/>
<feature type="compositionally biased region" description="Basic residues" evidence="1">
    <location>
        <begin position="69"/>
        <end position="79"/>
    </location>
</feature>
<dbReference type="EMBL" id="JAHLJV010000029">
    <property type="protein sequence ID" value="KAK1590705.1"/>
    <property type="molecule type" value="Genomic_DNA"/>
</dbReference>
<evidence type="ECO:0000313" key="2">
    <source>
        <dbReference type="EMBL" id="KAK1590705.1"/>
    </source>
</evidence>
<feature type="region of interest" description="Disordered" evidence="1">
    <location>
        <begin position="69"/>
        <end position="126"/>
    </location>
</feature>
<keyword evidence="3" id="KW-1185">Reference proteome</keyword>
<reference evidence="2" key="1">
    <citation type="submission" date="2021-06" db="EMBL/GenBank/DDBJ databases">
        <title>Comparative genomics, transcriptomics and evolutionary studies reveal genomic signatures of adaptation to plant cell wall in hemibiotrophic fungi.</title>
        <authorList>
            <consortium name="DOE Joint Genome Institute"/>
            <person name="Baroncelli R."/>
            <person name="Diaz J.F."/>
            <person name="Benocci T."/>
            <person name="Peng M."/>
            <person name="Battaglia E."/>
            <person name="Haridas S."/>
            <person name="Andreopoulos W."/>
            <person name="Labutti K."/>
            <person name="Pangilinan J."/>
            <person name="Floch G.L."/>
            <person name="Makela M.R."/>
            <person name="Henrissat B."/>
            <person name="Grigoriev I.V."/>
            <person name="Crouch J.A."/>
            <person name="De Vries R.P."/>
            <person name="Sukno S.A."/>
            <person name="Thon M.R."/>
        </authorList>
    </citation>
    <scope>NUCLEOTIDE SEQUENCE</scope>
    <source>
        <strain evidence="2">CBS 125086</strain>
    </source>
</reference>
<evidence type="ECO:0000313" key="3">
    <source>
        <dbReference type="Proteomes" id="UP001230504"/>
    </source>
</evidence>
<gene>
    <name evidence="2" type="ORF">LY79DRAFT_197761</name>
</gene>
<dbReference type="AlphaFoldDB" id="A0AAD8PZ54"/>
<dbReference type="Proteomes" id="UP001230504">
    <property type="component" value="Unassembled WGS sequence"/>
</dbReference>
<evidence type="ECO:0000256" key="1">
    <source>
        <dbReference type="SAM" id="MobiDB-lite"/>
    </source>
</evidence>
<accession>A0AAD8PZ54</accession>
<organism evidence="2 3">
    <name type="scientific">Colletotrichum navitas</name>
    <dbReference type="NCBI Taxonomy" id="681940"/>
    <lineage>
        <taxon>Eukaryota</taxon>
        <taxon>Fungi</taxon>
        <taxon>Dikarya</taxon>
        <taxon>Ascomycota</taxon>
        <taxon>Pezizomycotina</taxon>
        <taxon>Sordariomycetes</taxon>
        <taxon>Hypocreomycetidae</taxon>
        <taxon>Glomerellales</taxon>
        <taxon>Glomerellaceae</taxon>
        <taxon>Colletotrichum</taxon>
        <taxon>Colletotrichum graminicola species complex</taxon>
    </lineage>
</organism>